<protein>
    <recommendedName>
        <fullName evidence="2">Fibronectin type-III domain-containing protein</fullName>
    </recommendedName>
</protein>
<evidence type="ECO:0000256" key="1">
    <source>
        <dbReference type="SAM" id="MobiDB-lite"/>
    </source>
</evidence>
<proteinExistence type="predicted"/>
<dbReference type="Gene3D" id="2.60.40.10">
    <property type="entry name" value="Immunoglobulins"/>
    <property type="match status" value="1"/>
</dbReference>
<evidence type="ECO:0000259" key="2">
    <source>
        <dbReference type="PROSITE" id="PS50853"/>
    </source>
</evidence>
<organism evidence="3 4">
    <name type="scientific">Chloebia gouldiae</name>
    <name type="common">Gouldian finch</name>
    <name type="synonym">Erythrura gouldiae</name>
    <dbReference type="NCBI Taxonomy" id="44316"/>
    <lineage>
        <taxon>Eukaryota</taxon>
        <taxon>Metazoa</taxon>
        <taxon>Chordata</taxon>
        <taxon>Craniata</taxon>
        <taxon>Vertebrata</taxon>
        <taxon>Euteleostomi</taxon>
        <taxon>Archelosauria</taxon>
        <taxon>Archosauria</taxon>
        <taxon>Dinosauria</taxon>
        <taxon>Saurischia</taxon>
        <taxon>Theropoda</taxon>
        <taxon>Coelurosauria</taxon>
        <taxon>Aves</taxon>
        <taxon>Neognathae</taxon>
        <taxon>Neoaves</taxon>
        <taxon>Telluraves</taxon>
        <taxon>Australaves</taxon>
        <taxon>Passeriformes</taxon>
        <taxon>Passeroidea</taxon>
        <taxon>Passeridae</taxon>
        <taxon>Chloebia</taxon>
    </lineage>
</organism>
<feature type="domain" description="Fibronectin type-III" evidence="2">
    <location>
        <begin position="3"/>
        <end position="93"/>
    </location>
</feature>
<dbReference type="CDD" id="cd00063">
    <property type="entry name" value="FN3"/>
    <property type="match status" value="1"/>
</dbReference>
<dbReference type="InterPro" id="IPR013783">
    <property type="entry name" value="Ig-like_fold"/>
</dbReference>
<evidence type="ECO:0000313" key="3">
    <source>
        <dbReference type="EMBL" id="RLV61786.1"/>
    </source>
</evidence>
<keyword evidence="4" id="KW-1185">Reference proteome</keyword>
<gene>
    <name evidence="3" type="ORF">DV515_00020039</name>
</gene>
<dbReference type="OrthoDB" id="9949424at2759"/>
<accession>A0A3L8Q2K8</accession>
<reference evidence="3 4" key="1">
    <citation type="journal article" date="2018" name="Proc. R. Soc. B">
        <title>A non-coding region near Follistatin controls head colour polymorphism in the Gouldian finch.</title>
        <authorList>
            <person name="Toomey M.B."/>
            <person name="Marques C.I."/>
            <person name="Andrade P."/>
            <person name="Araujo P.M."/>
            <person name="Sabatino S."/>
            <person name="Gazda M.A."/>
            <person name="Afonso S."/>
            <person name="Lopes R.J."/>
            <person name="Corbo J.C."/>
            <person name="Carneiro M."/>
        </authorList>
    </citation>
    <scope>NUCLEOTIDE SEQUENCE [LARGE SCALE GENOMIC DNA]</scope>
    <source>
        <strain evidence="3">Red01</strain>
        <tissue evidence="3">Muscle</tissue>
    </source>
</reference>
<dbReference type="Proteomes" id="UP000276834">
    <property type="component" value="Unassembled WGS sequence"/>
</dbReference>
<dbReference type="InterPro" id="IPR036116">
    <property type="entry name" value="FN3_sf"/>
</dbReference>
<feature type="non-terminal residue" evidence="3">
    <location>
        <position position="1"/>
    </location>
</feature>
<evidence type="ECO:0000313" key="4">
    <source>
        <dbReference type="Proteomes" id="UP000276834"/>
    </source>
</evidence>
<feature type="region of interest" description="Disordered" evidence="1">
    <location>
        <begin position="91"/>
        <end position="119"/>
    </location>
</feature>
<feature type="non-terminal residue" evidence="3">
    <location>
        <position position="119"/>
    </location>
</feature>
<dbReference type="FunFam" id="2.60.40.10:FF:001442">
    <property type="entry name" value="von Willebrand factor A domain containing 1"/>
    <property type="match status" value="1"/>
</dbReference>
<name>A0A3L8Q2K8_CHLGU</name>
<dbReference type="PROSITE" id="PS50853">
    <property type="entry name" value="FN3"/>
    <property type="match status" value="1"/>
</dbReference>
<dbReference type="InterPro" id="IPR003961">
    <property type="entry name" value="FN3_dom"/>
</dbReference>
<comment type="caution">
    <text evidence="3">The sequence shown here is derived from an EMBL/GenBank/DDBJ whole genome shotgun (WGS) entry which is preliminary data.</text>
</comment>
<dbReference type="EMBL" id="QUSF01017919">
    <property type="protein sequence ID" value="RLV61786.1"/>
    <property type="molecule type" value="Genomic_DNA"/>
</dbReference>
<dbReference type="SUPFAM" id="SSF49265">
    <property type="entry name" value="Fibronectin type III"/>
    <property type="match status" value="1"/>
</dbReference>
<dbReference type="AlphaFoldDB" id="A0A3L8Q2K8"/>
<sequence length="119" mass="12788">ALRAERLHATDITSSSFRLVWPRLLRQEGGYYSLEYGPGARAAGRSAQQLPAALGSLVLGGLAPETTYEVALTPESNVRYFPTLTTSVTTLPGKNRPWGQGDGSWLLPGDAGGENRMLE</sequence>